<keyword evidence="8" id="KW-1185">Reference proteome</keyword>
<organism evidence="7 8">
    <name type="scientific">Nepenthes gracilis</name>
    <name type="common">Slender pitcher plant</name>
    <dbReference type="NCBI Taxonomy" id="150966"/>
    <lineage>
        <taxon>Eukaryota</taxon>
        <taxon>Viridiplantae</taxon>
        <taxon>Streptophyta</taxon>
        <taxon>Embryophyta</taxon>
        <taxon>Tracheophyta</taxon>
        <taxon>Spermatophyta</taxon>
        <taxon>Magnoliopsida</taxon>
        <taxon>eudicotyledons</taxon>
        <taxon>Gunneridae</taxon>
        <taxon>Pentapetalae</taxon>
        <taxon>Caryophyllales</taxon>
        <taxon>Nepenthaceae</taxon>
        <taxon>Nepenthes</taxon>
    </lineage>
</organism>
<dbReference type="SMART" id="SM00401">
    <property type="entry name" value="ZnF_GATA"/>
    <property type="match status" value="1"/>
</dbReference>
<keyword evidence="4" id="KW-0862">Zinc</keyword>
<gene>
    <name evidence="7" type="ORF">Nepgr_008645</name>
</gene>
<dbReference type="PROSITE" id="PS50114">
    <property type="entry name" value="GATA_ZN_FINGER_2"/>
    <property type="match status" value="1"/>
</dbReference>
<keyword evidence="1" id="KW-0805">Transcription regulation</keyword>
<dbReference type="GO" id="GO:0008270">
    <property type="term" value="F:zinc ion binding"/>
    <property type="evidence" value="ECO:0007669"/>
    <property type="project" value="UniProtKB-KW"/>
</dbReference>
<comment type="caution">
    <text evidence="7">The sequence shown here is derived from an EMBL/GenBank/DDBJ whole genome shotgun (WGS) entry which is preliminary data.</text>
</comment>
<reference evidence="7" key="1">
    <citation type="submission" date="2023-05" db="EMBL/GenBank/DDBJ databases">
        <title>Nepenthes gracilis genome sequencing.</title>
        <authorList>
            <person name="Fukushima K."/>
        </authorList>
    </citation>
    <scope>NUCLEOTIDE SEQUENCE</scope>
    <source>
        <strain evidence="7">SING2019-196</strain>
    </source>
</reference>
<evidence type="ECO:0008006" key="9">
    <source>
        <dbReference type="Google" id="ProtNLM"/>
    </source>
</evidence>
<accession>A0AAD3S9F7</accession>
<dbReference type="InterPro" id="IPR038336">
    <property type="entry name" value="NET_sf"/>
</dbReference>
<dbReference type="Proteomes" id="UP001279734">
    <property type="component" value="Unassembled WGS sequence"/>
</dbReference>
<protein>
    <recommendedName>
        <fullName evidence="9">GATA-type domain-containing protein</fullName>
    </recommendedName>
</protein>
<proteinExistence type="predicted"/>
<dbReference type="Pfam" id="PF17035">
    <property type="entry name" value="BET"/>
    <property type="match status" value="1"/>
</dbReference>
<dbReference type="SUPFAM" id="SSF57716">
    <property type="entry name" value="Glucocorticoid receptor-like (DNA-binding domain)"/>
    <property type="match status" value="1"/>
</dbReference>
<dbReference type="GO" id="GO:0043565">
    <property type="term" value="F:sequence-specific DNA binding"/>
    <property type="evidence" value="ECO:0007669"/>
    <property type="project" value="InterPro"/>
</dbReference>
<dbReference type="GO" id="GO:0006355">
    <property type="term" value="P:regulation of DNA-templated transcription"/>
    <property type="evidence" value="ECO:0007669"/>
    <property type="project" value="InterPro"/>
</dbReference>
<dbReference type="Gene3D" id="3.30.50.10">
    <property type="entry name" value="Erythroid Transcription Factor GATA-1, subunit A"/>
    <property type="match status" value="1"/>
</dbReference>
<feature type="domain" description="NET" evidence="6">
    <location>
        <begin position="349"/>
        <end position="430"/>
    </location>
</feature>
<dbReference type="InterPro" id="IPR027353">
    <property type="entry name" value="NET_dom"/>
</dbReference>
<evidence type="ECO:0000313" key="8">
    <source>
        <dbReference type="Proteomes" id="UP001279734"/>
    </source>
</evidence>
<evidence type="ECO:0000259" key="5">
    <source>
        <dbReference type="PROSITE" id="PS50114"/>
    </source>
</evidence>
<name>A0AAD3S9F7_NEPGR</name>
<keyword evidence="4" id="KW-0479">Metal-binding</keyword>
<evidence type="ECO:0000256" key="3">
    <source>
        <dbReference type="ARBA" id="ARBA00023163"/>
    </source>
</evidence>
<dbReference type="PROSITE" id="PS51525">
    <property type="entry name" value="NET"/>
    <property type="match status" value="1"/>
</dbReference>
<dbReference type="AlphaFoldDB" id="A0AAD3S9F7"/>
<feature type="domain" description="GATA-type" evidence="5">
    <location>
        <begin position="243"/>
        <end position="273"/>
    </location>
</feature>
<keyword evidence="3" id="KW-0804">Transcription</keyword>
<dbReference type="InterPro" id="IPR000679">
    <property type="entry name" value="Znf_GATA"/>
</dbReference>
<sequence>MGNCFFRAHNSRAGAKSSPPSISNLLGTTKVCLFGPSWRQIRNFSVEKGFFPFVMSEPSRGFVASDEPDRISPDLFSFYTQEVVVLLSQDEDFLPFSSKDTEAGNAFTRLLGNDNGTDSSCVNPLFCNSMDSALPDIKRELLKALLRQSVCALGHEVDEMQDPVIRVRQILSRLTCKKQNCSVENVSSREATGPCKMLKTPSSSVSMHVHANPHNSVSTREELGSGHGNSRLLKEAVLEKRTTRVTRKCALCGATETPQWRNLDGRKICSTCGHGLTKGKNLSREKISKIKLLLDPNKEAEKSAGEVNDDFQFLLEMGNSLQLKEMVQRQSDELSRTLHHMEHQLEELLDAVISKCRPMTYPEKLQLQKFIQKLPPKNLDRVVEIIHRKRPSESPSDDEIFVDLEKQDNITLWRLYFYVKAVENARKLPA</sequence>
<evidence type="ECO:0000313" key="7">
    <source>
        <dbReference type="EMBL" id="GMH06805.1"/>
    </source>
</evidence>
<evidence type="ECO:0000256" key="1">
    <source>
        <dbReference type="ARBA" id="ARBA00023015"/>
    </source>
</evidence>
<dbReference type="EMBL" id="BSYO01000006">
    <property type="protein sequence ID" value="GMH06805.1"/>
    <property type="molecule type" value="Genomic_DNA"/>
</dbReference>
<keyword evidence="2" id="KW-0238">DNA-binding</keyword>
<keyword evidence="4" id="KW-0863">Zinc-finger</keyword>
<dbReference type="PANTHER" id="PTHR45926">
    <property type="entry name" value="OSJNBA0053K19.4 PROTEIN"/>
    <property type="match status" value="1"/>
</dbReference>
<dbReference type="Gene3D" id="1.20.1270.220">
    <property type="match status" value="1"/>
</dbReference>
<evidence type="ECO:0000259" key="6">
    <source>
        <dbReference type="PROSITE" id="PS51525"/>
    </source>
</evidence>
<dbReference type="InterPro" id="IPR013088">
    <property type="entry name" value="Znf_NHR/GATA"/>
</dbReference>
<evidence type="ECO:0000256" key="2">
    <source>
        <dbReference type="ARBA" id="ARBA00023125"/>
    </source>
</evidence>
<evidence type="ECO:0000256" key="4">
    <source>
        <dbReference type="PROSITE-ProRule" id="PRU00094"/>
    </source>
</evidence>